<name>A0ABU1R864_9BACT</name>
<proteinExistence type="predicted"/>
<accession>A0ABU1R864</accession>
<comment type="caution">
    <text evidence="1">The sequence shown here is derived from an EMBL/GenBank/DDBJ whole genome shotgun (WGS) entry which is preliminary data.</text>
</comment>
<protein>
    <submittedName>
        <fullName evidence="1">Uncharacterized protein</fullName>
    </submittedName>
</protein>
<keyword evidence="2" id="KW-1185">Reference proteome</keyword>
<dbReference type="EMBL" id="JAVDTI010000011">
    <property type="protein sequence ID" value="MDR6809602.1"/>
    <property type="molecule type" value="Genomic_DNA"/>
</dbReference>
<gene>
    <name evidence="1" type="ORF">J2W84_006678</name>
</gene>
<dbReference type="RefSeq" id="WP_309993291.1">
    <property type="nucleotide sequence ID" value="NZ_JAVDTI010000011.1"/>
</dbReference>
<dbReference type="Proteomes" id="UP001264980">
    <property type="component" value="Unassembled WGS sequence"/>
</dbReference>
<organism evidence="1 2">
    <name type="scientific">Dyadobacter fermentans</name>
    <dbReference type="NCBI Taxonomy" id="94254"/>
    <lineage>
        <taxon>Bacteria</taxon>
        <taxon>Pseudomonadati</taxon>
        <taxon>Bacteroidota</taxon>
        <taxon>Cytophagia</taxon>
        <taxon>Cytophagales</taxon>
        <taxon>Spirosomataceae</taxon>
        <taxon>Dyadobacter</taxon>
    </lineage>
</organism>
<reference evidence="1 2" key="1">
    <citation type="submission" date="2023-07" db="EMBL/GenBank/DDBJ databases">
        <title>Sorghum-associated microbial communities from plants grown in Nebraska, USA.</title>
        <authorList>
            <person name="Schachtman D."/>
        </authorList>
    </citation>
    <scope>NUCLEOTIDE SEQUENCE [LARGE SCALE GENOMIC DNA]</scope>
    <source>
        <strain evidence="1 2">BE57</strain>
    </source>
</reference>
<evidence type="ECO:0000313" key="2">
    <source>
        <dbReference type="Proteomes" id="UP001264980"/>
    </source>
</evidence>
<sequence>MSCTQIMKWCAWLILLFLTNCHQRQTDSGKVIDLTYRDGVNSFSVKFTGSDTIWLKNNYRDAELGKAYHEANYFLLNKTQVNQLDSLLEEYDTDAMDSSWAGAAAIGWQYILALRSSSHAPTYLHNSVNSENVDPVAELLIDISQKSKWLPSLHEHKFFSEMYLSRHRSPQHISKPAMLVPDRADR</sequence>
<evidence type="ECO:0000313" key="1">
    <source>
        <dbReference type="EMBL" id="MDR6809602.1"/>
    </source>
</evidence>